<dbReference type="AlphaFoldDB" id="A0A0L0EKY5"/>
<evidence type="ECO:0000313" key="1">
    <source>
        <dbReference type="EMBL" id="KNC65000.1"/>
    </source>
</evidence>
<dbReference type="GeneID" id="25918797"/>
<dbReference type="SUPFAM" id="SSF56112">
    <property type="entry name" value="Protein kinase-like (PK-like)"/>
    <property type="match status" value="1"/>
</dbReference>
<dbReference type="Gene3D" id="3.30.200.20">
    <property type="entry name" value="Phosphorylase Kinase, domain 1"/>
    <property type="match status" value="1"/>
</dbReference>
<keyword evidence="2" id="KW-1185">Reference proteome</keyword>
<dbReference type="RefSeq" id="XP_014143101.1">
    <property type="nucleotide sequence ID" value="XM_014287626.1"/>
</dbReference>
<sequence>MDRYSKISKLGEGTYGVVYKAQNRETESTPQLIILDICGRSICSEPDGHLVQKHKA</sequence>
<evidence type="ECO:0000313" key="2">
    <source>
        <dbReference type="Proteomes" id="UP000054560"/>
    </source>
</evidence>
<protein>
    <recommendedName>
        <fullName evidence="3">Protein kinase domain-containing protein</fullName>
    </recommendedName>
</protein>
<name>A0A0L0EKY5_9EUKA</name>
<accession>A0A0L0EKY5</accession>
<dbReference type="InterPro" id="IPR011009">
    <property type="entry name" value="Kinase-like_dom_sf"/>
</dbReference>
<dbReference type="Proteomes" id="UP000054560">
    <property type="component" value="Unassembled WGS sequence"/>
</dbReference>
<evidence type="ECO:0008006" key="3">
    <source>
        <dbReference type="Google" id="ProtNLM"/>
    </source>
</evidence>
<proteinExistence type="predicted"/>
<dbReference type="OrthoDB" id="548217at2759"/>
<organism evidence="1 2">
    <name type="scientific">Sphaeroforma arctica JP610</name>
    <dbReference type="NCBI Taxonomy" id="667725"/>
    <lineage>
        <taxon>Eukaryota</taxon>
        <taxon>Ichthyosporea</taxon>
        <taxon>Ichthyophonida</taxon>
        <taxon>Sphaeroforma</taxon>
    </lineage>
</organism>
<dbReference type="EMBL" id="KQ256985">
    <property type="protein sequence ID" value="KNC65000.1"/>
    <property type="molecule type" value="Genomic_DNA"/>
</dbReference>
<reference evidence="1 2" key="1">
    <citation type="submission" date="2011-02" db="EMBL/GenBank/DDBJ databases">
        <title>The Genome Sequence of Sphaeroforma arctica JP610.</title>
        <authorList>
            <consortium name="The Broad Institute Genome Sequencing Platform"/>
            <person name="Russ C."/>
            <person name="Cuomo C."/>
            <person name="Young S.K."/>
            <person name="Zeng Q."/>
            <person name="Gargeya S."/>
            <person name="Alvarado L."/>
            <person name="Berlin A."/>
            <person name="Chapman S.B."/>
            <person name="Chen Z."/>
            <person name="Freedman E."/>
            <person name="Gellesch M."/>
            <person name="Goldberg J."/>
            <person name="Griggs A."/>
            <person name="Gujja S."/>
            <person name="Heilman E."/>
            <person name="Heiman D."/>
            <person name="Howarth C."/>
            <person name="Mehta T."/>
            <person name="Neiman D."/>
            <person name="Pearson M."/>
            <person name="Roberts A."/>
            <person name="Saif S."/>
            <person name="Shea T."/>
            <person name="Shenoy N."/>
            <person name="Sisk P."/>
            <person name="Stolte C."/>
            <person name="Sykes S."/>
            <person name="White J."/>
            <person name="Yandava C."/>
            <person name="Burger G."/>
            <person name="Gray M.W."/>
            <person name="Holland P.W.H."/>
            <person name="King N."/>
            <person name="Lang F.B.F."/>
            <person name="Roger A.J."/>
            <person name="Ruiz-Trillo I."/>
            <person name="Haas B."/>
            <person name="Nusbaum C."/>
            <person name="Birren B."/>
        </authorList>
    </citation>
    <scope>NUCLEOTIDE SEQUENCE [LARGE SCALE GENOMIC DNA]</scope>
    <source>
        <strain evidence="1 2">JP610</strain>
    </source>
</reference>
<gene>
    <name evidence="1" type="ORF">SARC_18293</name>
</gene>